<dbReference type="Gene3D" id="3.40.190.10">
    <property type="entry name" value="Periplasmic binding protein-like II"/>
    <property type="match status" value="1"/>
</dbReference>
<dbReference type="Gene3D" id="3.40.190.120">
    <property type="entry name" value="Osmoprotection protein (prox), domain 2"/>
    <property type="match status" value="1"/>
</dbReference>
<dbReference type="OrthoDB" id="9801163at2"/>
<keyword evidence="2" id="KW-0732">Signal</keyword>
<feature type="signal peptide" evidence="2">
    <location>
        <begin position="1"/>
        <end position="19"/>
    </location>
</feature>
<dbReference type="CDD" id="cd13615">
    <property type="entry name" value="PBP2_ProWY"/>
    <property type="match status" value="1"/>
</dbReference>
<dbReference type="Pfam" id="PF04069">
    <property type="entry name" value="OpuAC"/>
    <property type="match status" value="1"/>
</dbReference>
<gene>
    <name evidence="4" type="ORF">LG34_11240</name>
</gene>
<dbReference type="InterPro" id="IPR007210">
    <property type="entry name" value="ABC_Gly_betaine_transp_sub-bd"/>
</dbReference>
<comment type="caution">
    <text evidence="4">The sequence shown here is derived from an EMBL/GenBank/DDBJ whole genome shotgun (WGS) entry which is preliminary data.</text>
</comment>
<organism evidence="4 5">
    <name type="scientific">Eubacterium ramulus</name>
    <dbReference type="NCBI Taxonomy" id="39490"/>
    <lineage>
        <taxon>Bacteria</taxon>
        <taxon>Bacillati</taxon>
        <taxon>Bacillota</taxon>
        <taxon>Clostridia</taxon>
        <taxon>Eubacteriales</taxon>
        <taxon>Eubacteriaceae</taxon>
        <taxon>Eubacterium</taxon>
    </lineage>
</organism>
<feature type="compositionally biased region" description="Low complexity" evidence="1">
    <location>
        <begin position="34"/>
        <end position="44"/>
    </location>
</feature>
<dbReference type="RefSeq" id="WP_109216048.1">
    <property type="nucleotide sequence ID" value="NZ_JRFU01000121.1"/>
</dbReference>
<dbReference type="GO" id="GO:0043190">
    <property type="term" value="C:ATP-binding cassette (ABC) transporter complex"/>
    <property type="evidence" value="ECO:0007669"/>
    <property type="project" value="InterPro"/>
</dbReference>
<feature type="chain" id="PRO_5039078496" evidence="2">
    <location>
        <begin position="20"/>
        <end position="312"/>
    </location>
</feature>
<dbReference type="PROSITE" id="PS51257">
    <property type="entry name" value="PROKAR_LIPOPROTEIN"/>
    <property type="match status" value="1"/>
</dbReference>
<evidence type="ECO:0000313" key="4">
    <source>
        <dbReference type="EMBL" id="PWE86270.1"/>
    </source>
</evidence>
<name>A0A2V1JN73_EUBRA</name>
<evidence type="ECO:0000256" key="1">
    <source>
        <dbReference type="SAM" id="MobiDB-lite"/>
    </source>
</evidence>
<keyword evidence="5" id="KW-1185">Reference proteome</keyword>
<sequence>MKKKLFAVILAVASFAALAGCGSNGTTDQKADGSAATESNSSANEDTTIKIGAKSFSESKILGELYALALEDAGYTVDREFEVSDNLIHQAVCDGQIDMYPEYTGTALLTILDQPMETDPQVTYDTVKKMYAENFNLDVLDMCEASNGNGLTMRADVAEKYGIKTISDLQANAENIRFGGTSDTFEREDGLPGLEQTYGTFNFKSKNTFDNSLKYQAMENDEVDCVPAYTTDAQLSSNEFILLEDDKHFWPPYNIIPVVRQEVIDAHPDVAEIINKISAAIDTETMTKLNAQVDIDKEEYEDVAADFYATIK</sequence>
<evidence type="ECO:0000313" key="5">
    <source>
        <dbReference type="Proteomes" id="UP000245288"/>
    </source>
</evidence>
<feature type="domain" description="ABC-type glycine betaine transport system substrate-binding" evidence="3">
    <location>
        <begin position="48"/>
        <end position="309"/>
    </location>
</feature>
<reference evidence="4 5" key="1">
    <citation type="submission" date="2014-09" db="EMBL/GenBank/DDBJ databases">
        <title>Butyrate-producing bacteria isolated from human gut.</title>
        <authorList>
            <person name="Zhang Q."/>
            <person name="Zhao L."/>
        </authorList>
    </citation>
    <scope>NUCLEOTIDE SEQUENCE [LARGE SCALE GENOMIC DNA]</scope>
    <source>
        <strain evidence="4 5">21</strain>
    </source>
</reference>
<feature type="region of interest" description="Disordered" evidence="1">
    <location>
        <begin position="24"/>
        <end position="44"/>
    </location>
</feature>
<dbReference type="Proteomes" id="UP000245288">
    <property type="component" value="Unassembled WGS sequence"/>
</dbReference>
<protein>
    <submittedName>
        <fullName evidence="4">Glycine/betaine ABC transporter substrate-binding protein</fullName>
    </submittedName>
</protein>
<dbReference type="AlphaFoldDB" id="A0A2V1JN73"/>
<proteinExistence type="predicted"/>
<accession>A0A2V1JN73</accession>
<dbReference type="GO" id="GO:0022857">
    <property type="term" value="F:transmembrane transporter activity"/>
    <property type="evidence" value="ECO:0007669"/>
    <property type="project" value="InterPro"/>
</dbReference>
<dbReference type="EMBL" id="JRFU01000121">
    <property type="protein sequence ID" value="PWE86270.1"/>
    <property type="molecule type" value="Genomic_DNA"/>
</dbReference>
<dbReference type="SUPFAM" id="SSF53850">
    <property type="entry name" value="Periplasmic binding protein-like II"/>
    <property type="match status" value="1"/>
</dbReference>
<evidence type="ECO:0000259" key="3">
    <source>
        <dbReference type="Pfam" id="PF04069"/>
    </source>
</evidence>
<evidence type="ECO:0000256" key="2">
    <source>
        <dbReference type="SAM" id="SignalP"/>
    </source>
</evidence>